<keyword evidence="1" id="KW-0732">Signal</keyword>
<evidence type="ECO:0000313" key="2">
    <source>
        <dbReference type="EMBL" id="SKC76810.1"/>
    </source>
</evidence>
<evidence type="ECO:0000256" key="1">
    <source>
        <dbReference type="SAM" id="SignalP"/>
    </source>
</evidence>
<dbReference type="RefSeq" id="WP_079687987.1">
    <property type="nucleotide sequence ID" value="NZ_FUZU01000002.1"/>
</dbReference>
<dbReference type="Gene3D" id="3.90.930.1">
    <property type="match status" value="1"/>
</dbReference>
<evidence type="ECO:0000313" key="3">
    <source>
        <dbReference type="Proteomes" id="UP000190961"/>
    </source>
</evidence>
<dbReference type="STRING" id="688867.SAMN05660236_3469"/>
<dbReference type="Proteomes" id="UP000190961">
    <property type="component" value="Unassembled WGS sequence"/>
</dbReference>
<dbReference type="PROSITE" id="PS51257">
    <property type="entry name" value="PROKAR_LIPOPROTEIN"/>
    <property type="match status" value="1"/>
</dbReference>
<dbReference type="Pfam" id="PF07661">
    <property type="entry name" value="MORN_2"/>
    <property type="match status" value="3"/>
</dbReference>
<dbReference type="InterPro" id="IPR011652">
    <property type="entry name" value="MORN_2"/>
</dbReference>
<protein>
    <submittedName>
        <fullName evidence="2">MORN repeat variant</fullName>
    </submittedName>
</protein>
<dbReference type="OrthoDB" id="665360at2"/>
<accession>A0A1T5LLM2</accession>
<organism evidence="2 3">
    <name type="scientific">Ohtaekwangia koreensis</name>
    <dbReference type="NCBI Taxonomy" id="688867"/>
    <lineage>
        <taxon>Bacteria</taxon>
        <taxon>Pseudomonadati</taxon>
        <taxon>Bacteroidota</taxon>
        <taxon>Cytophagia</taxon>
        <taxon>Cytophagales</taxon>
        <taxon>Fulvivirgaceae</taxon>
        <taxon>Ohtaekwangia</taxon>
    </lineage>
</organism>
<feature type="chain" id="PRO_5012640130" evidence="1">
    <location>
        <begin position="20"/>
        <end position="247"/>
    </location>
</feature>
<sequence>MRKPAALFLCLFASFLLYSCFPHNSSSEGQEASKDVRKIYYQDGTLHKEMVYKNGLQDGVSKEYYKSGKIFQEVTYKKNLRNGVAKRYFESGLLSQETPYLDDKMHGVQKRYRRSGDLMTEVPYYEGNLCIGLKEYTIDGKLKQRYPTIEITSIDNILLNGTYTLKIKMSDGSKGVEYFVGRLAENKYIGVEASRVFEVRDGVGEINFPMPRGSFIMEEVNIIARVKTSQSNYYITQNKFHLAIENR</sequence>
<reference evidence="2 3" key="1">
    <citation type="submission" date="2017-02" db="EMBL/GenBank/DDBJ databases">
        <authorList>
            <person name="Peterson S.W."/>
        </authorList>
    </citation>
    <scope>NUCLEOTIDE SEQUENCE [LARGE SCALE GENOMIC DNA]</scope>
    <source>
        <strain evidence="2 3">DSM 25262</strain>
    </source>
</reference>
<keyword evidence="3" id="KW-1185">Reference proteome</keyword>
<feature type="signal peptide" evidence="1">
    <location>
        <begin position="1"/>
        <end position="19"/>
    </location>
</feature>
<gene>
    <name evidence="2" type="ORF">SAMN05660236_3469</name>
</gene>
<dbReference type="EMBL" id="FUZU01000002">
    <property type="protein sequence ID" value="SKC76810.1"/>
    <property type="molecule type" value="Genomic_DNA"/>
</dbReference>
<dbReference type="SUPFAM" id="SSF82185">
    <property type="entry name" value="Histone H3 K4-specific methyltransferase SET7/9 N-terminal domain"/>
    <property type="match status" value="1"/>
</dbReference>
<proteinExistence type="predicted"/>
<name>A0A1T5LLM2_9BACT</name>
<dbReference type="AlphaFoldDB" id="A0A1T5LLM2"/>